<keyword evidence="2" id="KW-1185">Reference proteome</keyword>
<sequence length="75" mass="8806">MLWSWKEYHRGCGDETTAAIKDCHGRLAKNVQVVLVDCPALKSLSIEIDLQRYNNSPVRHFNIDIYKLWEDLMQE</sequence>
<evidence type="ECO:0000313" key="2">
    <source>
        <dbReference type="Proteomes" id="UP001259832"/>
    </source>
</evidence>
<name>A0AAD9LTW6_9STRA</name>
<dbReference type="AlphaFoldDB" id="A0AAD9LTW6"/>
<reference evidence="1" key="1">
    <citation type="submission" date="2023-08" db="EMBL/GenBank/DDBJ databases">
        <title>Reference Genome Resource for the Citrus Pathogen Phytophthora citrophthora.</title>
        <authorList>
            <person name="Moller H."/>
            <person name="Coetzee B."/>
            <person name="Rose L.J."/>
            <person name="Van Niekerk J.M."/>
        </authorList>
    </citation>
    <scope>NUCLEOTIDE SEQUENCE</scope>
    <source>
        <strain evidence="1">STE-U-9442</strain>
    </source>
</reference>
<accession>A0AAD9LTW6</accession>
<organism evidence="1 2">
    <name type="scientific">Phytophthora citrophthora</name>
    <dbReference type="NCBI Taxonomy" id="4793"/>
    <lineage>
        <taxon>Eukaryota</taxon>
        <taxon>Sar</taxon>
        <taxon>Stramenopiles</taxon>
        <taxon>Oomycota</taxon>
        <taxon>Peronosporomycetes</taxon>
        <taxon>Peronosporales</taxon>
        <taxon>Peronosporaceae</taxon>
        <taxon>Phytophthora</taxon>
    </lineage>
</organism>
<dbReference type="Proteomes" id="UP001259832">
    <property type="component" value="Unassembled WGS sequence"/>
</dbReference>
<gene>
    <name evidence="1" type="ORF">P3T76_000790</name>
</gene>
<proteinExistence type="predicted"/>
<comment type="caution">
    <text evidence="1">The sequence shown here is derived from an EMBL/GenBank/DDBJ whole genome shotgun (WGS) entry which is preliminary data.</text>
</comment>
<dbReference type="EMBL" id="JASMQC010000001">
    <property type="protein sequence ID" value="KAK1948501.1"/>
    <property type="molecule type" value="Genomic_DNA"/>
</dbReference>
<protein>
    <submittedName>
        <fullName evidence="1">Uncharacterized protein</fullName>
    </submittedName>
</protein>
<evidence type="ECO:0000313" key="1">
    <source>
        <dbReference type="EMBL" id="KAK1948501.1"/>
    </source>
</evidence>